<accession>W7UFX1</accession>
<dbReference type="AlphaFoldDB" id="W7UFX1"/>
<dbReference type="EMBL" id="ATAX01000020">
    <property type="protein sequence ID" value="EWM54076.1"/>
    <property type="molecule type" value="Genomic_DNA"/>
</dbReference>
<evidence type="ECO:0000313" key="1">
    <source>
        <dbReference type="EMBL" id="EWM54076.1"/>
    </source>
</evidence>
<proteinExistence type="predicted"/>
<dbReference type="Proteomes" id="UP000019365">
    <property type="component" value="Unassembled WGS sequence"/>
</dbReference>
<sequence>MLMPMQDAEVTDYLGAHRGADIIPGPFANGGNKFEGLWHRI</sequence>
<evidence type="ECO:0000313" key="2">
    <source>
        <dbReference type="Proteomes" id="UP000019365"/>
    </source>
</evidence>
<protein>
    <submittedName>
        <fullName evidence="1">Uncharacterized protein</fullName>
    </submittedName>
</protein>
<reference evidence="1 2" key="1">
    <citation type="journal article" date="2014" name="PLoS ONE">
        <title>Rumen cellulosomics: divergent fiber-degrading strategies revealed by comparative genome-wide analysis of six ruminococcal strains.</title>
        <authorList>
            <person name="Dassa B."/>
            <person name="Borovok I."/>
            <person name="Ruimy-Israeli V."/>
            <person name="Lamed R."/>
            <person name="Flint H.J."/>
            <person name="Duncan S.H."/>
            <person name="Henrissat B."/>
            <person name="Coutinho P."/>
            <person name="Morrison M."/>
            <person name="Mosoni P."/>
            <person name="Yeoman C.J."/>
            <person name="White B.A."/>
            <person name="Bayer E.A."/>
        </authorList>
    </citation>
    <scope>NUCLEOTIDE SEQUENCE [LARGE SCALE GENOMIC DNA]</scope>
    <source>
        <strain evidence="1 2">007c</strain>
    </source>
</reference>
<comment type="caution">
    <text evidence="1">The sequence shown here is derived from an EMBL/GenBank/DDBJ whole genome shotgun (WGS) entry which is preliminary data.</text>
</comment>
<keyword evidence="2" id="KW-1185">Reference proteome</keyword>
<organism evidence="1 2">
    <name type="scientific">Ruminococcus flavefaciens 007c</name>
    <dbReference type="NCBI Taxonomy" id="1341157"/>
    <lineage>
        <taxon>Bacteria</taxon>
        <taxon>Bacillati</taxon>
        <taxon>Bacillota</taxon>
        <taxon>Clostridia</taxon>
        <taxon>Eubacteriales</taxon>
        <taxon>Oscillospiraceae</taxon>
        <taxon>Ruminococcus</taxon>
    </lineage>
</organism>
<gene>
    <name evidence="1" type="ORF">RF007C_00605</name>
</gene>
<dbReference type="PATRIC" id="fig|1341157.4.peg.1264"/>
<name>W7UFX1_RUMFL</name>